<dbReference type="InterPro" id="IPR004173">
    <property type="entry name" value="3H_domain"/>
</dbReference>
<sequence length="174" mass="18733">MQVDGKERRKQLAELLRQAKTPLAGGALAKQLKVSRQVIVGDIAILRAGGLEIYATPQGYVVPGLPELPVITAQLACRHGRDDMAEELAIIIDNGGKVLDVIVEHGVYGEIKANLMLASRRELAAFLTAIQDSSAEPLSAVTGGVHLHTVEVPSAEVLQEIQNQLKERGFLVEQ</sequence>
<reference evidence="4 5" key="1">
    <citation type="submission" date="2019-03" db="EMBL/GenBank/DDBJ databases">
        <title>Genomic Encyclopedia of Type Strains, Phase IV (KMG-IV): sequencing the most valuable type-strain genomes for metagenomic binning, comparative biology and taxonomic classification.</title>
        <authorList>
            <person name="Goeker M."/>
        </authorList>
    </citation>
    <scope>NUCLEOTIDE SEQUENCE [LARGE SCALE GENOMIC DNA]</scope>
    <source>
        <strain evidence="4 5">DSM 15969</strain>
    </source>
</reference>
<dbReference type="PIRSF" id="PIRSF037847">
    <property type="entry name" value="NiaR"/>
    <property type="match status" value="1"/>
</dbReference>
<dbReference type="Pfam" id="PF02829">
    <property type="entry name" value="3H"/>
    <property type="match status" value="1"/>
</dbReference>
<evidence type="ECO:0008006" key="6">
    <source>
        <dbReference type="Google" id="ProtNLM"/>
    </source>
</evidence>
<dbReference type="Proteomes" id="UP000295063">
    <property type="component" value="Unassembled WGS sequence"/>
</dbReference>
<evidence type="ECO:0000313" key="4">
    <source>
        <dbReference type="EMBL" id="TCL38675.1"/>
    </source>
</evidence>
<feature type="domain" description="3H" evidence="2">
    <location>
        <begin position="76"/>
        <end position="171"/>
    </location>
</feature>
<organism evidence="4 5">
    <name type="scientific">Anaerospora hongkongensis</name>
    <dbReference type="NCBI Taxonomy" id="244830"/>
    <lineage>
        <taxon>Bacteria</taxon>
        <taxon>Bacillati</taxon>
        <taxon>Bacillota</taxon>
        <taxon>Negativicutes</taxon>
        <taxon>Selenomonadales</taxon>
        <taxon>Sporomusaceae</taxon>
        <taxon>Anaerospora</taxon>
    </lineage>
</organism>
<dbReference type="InterPro" id="IPR036390">
    <property type="entry name" value="WH_DNA-bd_sf"/>
</dbReference>
<proteinExistence type="predicted"/>
<dbReference type="InterPro" id="IPR013196">
    <property type="entry name" value="HTH_11"/>
</dbReference>
<comment type="caution">
    <text evidence="4">The sequence shown here is derived from an EMBL/GenBank/DDBJ whole genome shotgun (WGS) entry which is preliminary data.</text>
</comment>
<gene>
    <name evidence="4" type="ORF">EV210_103153</name>
</gene>
<protein>
    <recommendedName>
        <fullName evidence="6">Transcription repressor NadR</fullName>
    </recommendedName>
</protein>
<feature type="binding site" evidence="1">
    <location>
        <position position="79"/>
    </location>
    <ligand>
        <name>Ni(2+)</name>
        <dbReference type="ChEBI" id="CHEBI:49786"/>
    </ligand>
</feature>
<dbReference type="InterPro" id="IPR026043">
    <property type="entry name" value="NadR"/>
</dbReference>
<name>A0A4R1PZT8_9FIRM</name>
<dbReference type="AlphaFoldDB" id="A0A4R1PZT8"/>
<keyword evidence="1" id="KW-0533">Nickel</keyword>
<feature type="binding site" evidence="1">
    <location>
        <position position="146"/>
    </location>
    <ligand>
        <name>Ni(2+)</name>
        <dbReference type="ChEBI" id="CHEBI:49786"/>
    </ligand>
</feature>
<dbReference type="EMBL" id="SLUI01000003">
    <property type="protein sequence ID" value="TCL38675.1"/>
    <property type="molecule type" value="Genomic_DNA"/>
</dbReference>
<feature type="binding site" evidence="1">
    <location>
        <position position="87"/>
    </location>
    <ligand>
        <name>Ni(2+)</name>
        <dbReference type="ChEBI" id="CHEBI:49786"/>
    </ligand>
</feature>
<evidence type="ECO:0000259" key="2">
    <source>
        <dbReference type="Pfam" id="PF02829"/>
    </source>
</evidence>
<dbReference type="SUPFAM" id="SSF46785">
    <property type="entry name" value="Winged helix' DNA-binding domain"/>
    <property type="match status" value="1"/>
</dbReference>
<dbReference type="GO" id="GO:0046872">
    <property type="term" value="F:metal ion binding"/>
    <property type="evidence" value="ECO:0007669"/>
    <property type="project" value="UniProtKB-KW"/>
</dbReference>
<feature type="domain" description="Helix-turn-helix type 11" evidence="3">
    <location>
        <begin position="8"/>
        <end position="60"/>
    </location>
</feature>
<evidence type="ECO:0000259" key="3">
    <source>
        <dbReference type="Pfam" id="PF08279"/>
    </source>
</evidence>
<dbReference type="Gene3D" id="3.30.1340.20">
    <property type="entry name" value="3H domain"/>
    <property type="match status" value="1"/>
</dbReference>
<dbReference type="OrthoDB" id="9792661at2"/>
<feature type="binding site" evidence="1">
    <location>
        <position position="148"/>
    </location>
    <ligand>
        <name>Ni(2+)</name>
        <dbReference type="ChEBI" id="CHEBI:49786"/>
    </ligand>
</feature>
<keyword evidence="1" id="KW-0479">Metal-binding</keyword>
<dbReference type="Pfam" id="PF08279">
    <property type="entry name" value="HTH_11"/>
    <property type="match status" value="1"/>
</dbReference>
<dbReference type="RefSeq" id="WP_132077361.1">
    <property type="nucleotide sequence ID" value="NZ_DALZLR010000007.1"/>
</dbReference>
<dbReference type="SUPFAM" id="SSF75500">
    <property type="entry name" value="Putative transcriptional regulator TM1602, C-terminal domain"/>
    <property type="match status" value="1"/>
</dbReference>
<dbReference type="PANTHER" id="PTHR40068">
    <property type="entry name" value="TRANSCRIPTION REPRESSOR NIAR-RELATED"/>
    <property type="match status" value="1"/>
</dbReference>
<evidence type="ECO:0000313" key="5">
    <source>
        <dbReference type="Proteomes" id="UP000295063"/>
    </source>
</evidence>
<accession>A0A4R1PZT8</accession>
<evidence type="ECO:0000256" key="1">
    <source>
        <dbReference type="PIRSR" id="PIRSR037847-1"/>
    </source>
</evidence>
<dbReference type="InterPro" id="IPR036388">
    <property type="entry name" value="WH-like_DNA-bd_sf"/>
</dbReference>
<dbReference type="InterPro" id="IPR035922">
    <property type="entry name" value="3H_dom_sf"/>
</dbReference>
<dbReference type="Gene3D" id="1.10.10.10">
    <property type="entry name" value="Winged helix-like DNA-binding domain superfamily/Winged helix DNA-binding domain"/>
    <property type="match status" value="1"/>
</dbReference>
<keyword evidence="5" id="KW-1185">Reference proteome</keyword>
<dbReference type="PANTHER" id="PTHR40068:SF1">
    <property type="entry name" value="TRANSCRIPTION REPRESSOR NIAR-RELATED"/>
    <property type="match status" value="1"/>
</dbReference>